<dbReference type="Proteomes" id="UP000887578">
    <property type="component" value="Unplaced"/>
</dbReference>
<sequence length="97" mass="11245">MDSTQKIFVDMDSAKYYFNDKDSTPDYFADMDEEMVEPVKKVRKPRKKVEKIDETISKEQVPYQAETNVTQSKPKKKSNEAKGAQTNNYNSSFFEGT</sequence>
<accession>A0A914QYZ3</accession>
<feature type="compositionally biased region" description="Polar residues" evidence="1">
    <location>
        <begin position="84"/>
        <end position="97"/>
    </location>
</feature>
<organism evidence="2 3">
    <name type="scientific">Panagrolaimus davidi</name>
    <dbReference type="NCBI Taxonomy" id="227884"/>
    <lineage>
        <taxon>Eukaryota</taxon>
        <taxon>Metazoa</taxon>
        <taxon>Ecdysozoa</taxon>
        <taxon>Nematoda</taxon>
        <taxon>Chromadorea</taxon>
        <taxon>Rhabditida</taxon>
        <taxon>Tylenchina</taxon>
        <taxon>Panagrolaimomorpha</taxon>
        <taxon>Panagrolaimoidea</taxon>
        <taxon>Panagrolaimidae</taxon>
        <taxon>Panagrolaimus</taxon>
    </lineage>
</organism>
<evidence type="ECO:0000256" key="1">
    <source>
        <dbReference type="SAM" id="MobiDB-lite"/>
    </source>
</evidence>
<dbReference type="WBParaSite" id="PDA_v2.g9127.t1">
    <property type="protein sequence ID" value="PDA_v2.g9127.t1"/>
    <property type="gene ID" value="PDA_v2.g9127"/>
</dbReference>
<reference evidence="3" key="1">
    <citation type="submission" date="2022-11" db="UniProtKB">
        <authorList>
            <consortium name="WormBaseParasite"/>
        </authorList>
    </citation>
    <scope>IDENTIFICATION</scope>
</reference>
<dbReference type="AlphaFoldDB" id="A0A914QYZ3"/>
<protein>
    <submittedName>
        <fullName evidence="3">Uncharacterized protein</fullName>
    </submittedName>
</protein>
<evidence type="ECO:0000313" key="3">
    <source>
        <dbReference type="WBParaSite" id="PDA_v2.g9127.t1"/>
    </source>
</evidence>
<name>A0A914QYZ3_9BILA</name>
<proteinExistence type="predicted"/>
<evidence type="ECO:0000313" key="2">
    <source>
        <dbReference type="Proteomes" id="UP000887578"/>
    </source>
</evidence>
<keyword evidence="2" id="KW-1185">Reference proteome</keyword>
<feature type="region of interest" description="Disordered" evidence="1">
    <location>
        <begin position="59"/>
        <end position="97"/>
    </location>
</feature>